<gene>
    <name evidence="7" type="ORF">FQP89_14540</name>
</gene>
<sequence length="439" mass="48685">MNIESEIDRVFTLQQAYQWHLRTSTAEQRKDRLRRFREVLVKYETEIRDALTSDLGRPAEEPVTFELAVTLADIDEAIENIDEWMKPVPVQTSAPGGQAYMIYEPRGVVLVFGSWNFPISLLLTPMVPMIAAGNCVIAKPNELTPASSAVAAKIIREAFDEREVAVFEGGVDVANALLERPFDHIFLTGSPAVGKIVMAAAAKHLASVTLELGGKCPAILDDSANFDTAVSEIGMGRMTNNGQTCLCVDYVALPESLRDRFVEALGNQWRDSFYDGETFMADRNSRMVNSRNFSRVKGYIDDAVARGARVAFGGNCDEENLTIEPTILLDTPLDALVMQEEIFGPVLPIVTYRDVSEVYSFIRKSGKPLGMNIFSERHEFVEDVLRNTSSGGVSVNGWARNWPESHLPFGGVNTSGIGRYHSIHGFRELSHERAVFEVI</sequence>
<evidence type="ECO:0000256" key="1">
    <source>
        <dbReference type="ARBA" id="ARBA00009986"/>
    </source>
</evidence>
<organism evidence="7 8">
    <name type="scientific">Vreelandella titanicae</name>
    <dbReference type="NCBI Taxonomy" id="664683"/>
    <lineage>
        <taxon>Bacteria</taxon>
        <taxon>Pseudomonadati</taxon>
        <taxon>Pseudomonadota</taxon>
        <taxon>Gammaproteobacteria</taxon>
        <taxon>Oceanospirillales</taxon>
        <taxon>Halomonadaceae</taxon>
        <taxon>Vreelandella</taxon>
    </lineage>
</organism>
<evidence type="ECO:0000259" key="6">
    <source>
        <dbReference type="Pfam" id="PF00171"/>
    </source>
</evidence>
<evidence type="ECO:0000256" key="4">
    <source>
        <dbReference type="PIRNR" id="PIRNR036492"/>
    </source>
</evidence>
<dbReference type="Gene3D" id="3.40.309.10">
    <property type="entry name" value="Aldehyde Dehydrogenase, Chain A, domain 2"/>
    <property type="match status" value="1"/>
</dbReference>
<dbReference type="GO" id="GO:0004029">
    <property type="term" value="F:aldehyde dehydrogenase (NAD+) activity"/>
    <property type="evidence" value="ECO:0007669"/>
    <property type="project" value="TreeGrafter"/>
</dbReference>
<evidence type="ECO:0000313" key="8">
    <source>
        <dbReference type="Proteomes" id="UP000317288"/>
    </source>
</evidence>
<dbReference type="InterPro" id="IPR015590">
    <property type="entry name" value="Aldehyde_DH_dom"/>
</dbReference>
<dbReference type="InterPro" id="IPR016163">
    <property type="entry name" value="Ald_DH_C"/>
</dbReference>
<dbReference type="EMBL" id="VNFE01000004">
    <property type="protein sequence ID" value="TVU89217.1"/>
    <property type="molecule type" value="Genomic_DNA"/>
</dbReference>
<protein>
    <recommendedName>
        <fullName evidence="4">Aldehyde dehydrogenase</fullName>
    </recommendedName>
</protein>
<dbReference type="Pfam" id="PF00171">
    <property type="entry name" value="Aldedh"/>
    <property type="match status" value="1"/>
</dbReference>
<dbReference type="PANTHER" id="PTHR43570:SF20">
    <property type="entry name" value="ALDEHYDE DEHYDROGENASE ALDX-RELATED"/>
    <property type="match status" value="1"/>
</dbReference>
<dbReference type="InterPro" id="IPR016162">
    <property type="entry name" value="Ald_DH_N"/>
</dbReference>
<evidence type="ECO:0000256" key="5">
    <source>
        <dbReference type="PIRSR" id="PIRSR036492-1"/>
    </source>
</evidence>
<dbReference type="PIRSF" id="PIRSF036492">
    <property type="entry name" value="ALDH"/>
    <property type="match status" value="1"/>
</dbReference>
<dbReference type="InterPro" id="IPR016161">
    <property type="entry name" value="Ald_DH/histidinol_DH"/>
</dbReference>
<dbReference type="FunFam" id="3.40.605.10:FF:000004">
    <property type="entry name" value="Aldehyde dehydrogenase"/>
    <property type="match status" value="1"/>
</dbReference>
<feature type="active site" evidence="5">
    <location>
        <position position="245"/>
    </location>
</feature>
<feature type="active site" evidence="5">
    <location>
        <position position="211"/>
    </location>
</feature>
<dbReference type="Proteomes" id="UP000317288">
    <property type="component" value="Unassembled WGS sequence"/>
</dbReference>
<dbReference type="GO" id="GO:0006081">
    <property type="term" value="P:aldehyde metabolic process"/>
    <property type="evidence" value="ECO:0007669"/>
    <property type="project" value="InterPro"/>
</dbReference>
<evidence type="ECO:0000256" key="3">
    <source>
        <dbReference type="ARBA" id="ARBA00023027"/>
    </source>
</evidence>
<dbReference type="InterPro" id="IPR012394">
    <property type="entry name" value="Aldehyde_DH_NAD(P)"/>
</dbReference>
<proteinExistence type="inferred from homology"/>
<evidence type="ECO:0000313" key="7">
    <source>
        <dbReference type="EMBL" id="TVU89217.1"/>
    </source>
</evidence>
<dbReference type="AlphaFoldDB" id="A0A558J6G3"/>
<reference evidence="7 8" key="1">
    <citation type="submission" date="2019-07" db="EMBL/GenBank/DDBJ databases">
        <title>Diversity of Bacteria from Kongsfjorden, Arctic.</title>
        <authorList>
            <person name="Yu Y."/>
        </authorList>
    </citation>
    <scope>NUCLEOTIDE SEQUENCE [LARGE SCALE GENOMIC DNA]</scope>
    <source>
        <strain evidence="7 8">SM1922</strain>
    </source>
</reference>
<name>A0A558J6G3_9GAMM</name>
<accession>A0A558J6G3</accession>
<dbReference type="SUPFAM" id="SSF53720">
    <property type="entry name" value="ALDH-like"/>
    <property type="match status" value="1"/>
</dbReference>
<keyword evidence="2 4" id="KW-0560">Oxidoreductase</keyword>
<keyword evidence="3" id="KW-0520">NAD</keyword>
<dbReference type="GO" id="GO:0005737">
    <property type="term" value="C:cytoplasm"/>
    <property type="evidence" value="ECO:0007669"/>
    <property type="project" value="TreeGrafter"/>
</dbReference>
<dbReference type="Gene3D" id="3.40.605.10">
    <property type="entry name" value="Aldehyde Dehydrogenase, Chain A, domain 1"/>
    <property type="match status" value="1"/>
</dbReference>
<comment type="similarity">
    <text evidence="1 4">Belongs to the aldehyde dehydrogenase family.</text>
</comment>
<dbReference type="RefSeq" id="WP_144812353.1">
    <property type="nucleotide sequence ID" value="NZ_VNFE01000004.1"/>
</dbReference>
<dbReference type="PANTHER" id="PTHR43570">
    <property type="entry name" value="ALDEHYDE DEHYDROGENASE"/>
    <property type="match status" value="1"/>
</dbReference>
<comment type="caution">
    <text evidence="7">The sequence shown here is derived from an EMBL/GenBank/DDBJ whole genome shotgun (WGS) entry which is preliminary data.</text>
</comment>
<feature type="domain" description="Aldehyde dehydrogenase" evidence="6">
    <location>
        <begin position="6"/>
        <end position="433"/>
    </location>
</feature>
<evidence type="ECO:0000256" key="2">
    <source>
        <dbReference type="ARBA" id="ARBA00023002"/>
    </source>
</evidence>